<dbReference type="Proteomes" id="UP000000438">
    <property type="component" value="Chromosome"/>
</dbReference>
<dbReference type="InParanoid" id="Q6KZQ1"/>
<keyword evidence="1" id="KW-0808">Transferase</keyword>
<dbReference type="InterPro" id="IPR043129">
    <property type="entry name" value="ATPase_NBD"/>
</dbReference>
<sequence>MHYKPMGFILGYDVGGTKISAVIGDETGKIHDTLRKRTLKEYGKEGLSAELIAMGEELLRKNHINSIDKVGIIFAGPVDSKNGIIVASPNIIGLKNFNIKKPLEDHFNVPVYLDNDAAAAAISERIFGSGKNVDNFIYITLSTGIGAGIFINGKLYKGSHGMAGEVGHMAIMPNGSVCGCGRRGCWETIASGKGIARRTMENITALRDSTELSKLRSSEIDAKAVFRAMDKGDMFAQLMVEETIYYIAFGIVNLINILDPELIIIGGGLSFEGEKLFKPLRMAIKEEIKSLKRKVRIVKALENGADIGSIAITMYYD</sequence>
<dbReference type="SUPFAM" id="SSF53067">
    <property type="entry name" value="Actin-like ATPase domain"/>
    <property type="match status" value="1"/>
</dbReference>
<dbReference type="EC" id="2.7.1.2" evidence="1"/>
<dbReference type="GeneID" id="2844420"/>
<dbReference type="InterPro" id="IPR049874">
    <property type="entry name" value="ROK_cs"/>
</dbReference>
<dbReference type="Gene3D" id="3.30.420.40">
    <property type="match status" value="2"/>
</dbReference>
<dbReference type="PROSITE" id="PS01125">
    <property type="entry name" value="ROK"/>
    <property type="match status" value="1"/>
</dbReference>
<gene>
    <name evidence="1" type="ordered locus">PTO1216</name>
</gene>
<dbReference type="KEGG" id="pto:PTO1216"/>
<dbReference type="eggNOG" id="arCOG04280">
    <property type="taxonomic scope" value="Archaea"/>
</dbReference>
<dbReference type="EMBL" id="AE017261">
    <property type="protein sequence ID" value="AAT43801.1"/>
    <property type="molecule type" value="Genomic_DNA"/>
</dbReference>
<dbReference type="RefSeq" id="WP_011178017.1">
    <property type="nucleotide sequence ID" value="NC_005877.1"/>
</dbReference>
<evidence type="ECO:0000313" key="2">
    <source>
        <dbReference type="Proteomes" id="UP000000438"/>
    </source>
</evidence>
<protein>
    <submittedName>
        <fullName evidence="1">Glucokinase</fullName>
        <ecNumber evidence="1">2.7.1.2</ecNumber>
    </submittedName>
</protein>
<evidence type="ECO:0000313" key="1">
    <source>
        <dbReference type="EMBL" id="AAT43801.1"/>
    </source>
</evidence>
<dbReference type="HOGENOM" id="CLU_036604_0_4_2"/>
<accession>Q6KZQ1</accession>
<dbReference type="PANTHER" id="PTHR18964:SF149">
    <property type="entry name" value="BIFUNCTIONAL UDP-N-ACETYLGLUCOSAMINE 2-EPIMERASE_N-ACETYLMANNOSAMINE KINASE"/>
    <property type="match status" value="1"/>
</dbReference>
<organism evidence="1 2">
    <name type="scientific">Picrophilus torridus (strain ATCC 700027 / DSM 9790 / JCM 10055 / NBRC 100828 / KAW 2/3)</name>
    <dbReference type="NCBI Taxonomy" id="1122961"/>
    <lineage>
        <taxon>Archaea</taxon>
        <taxon>Methanobacteriati</taxon>
        <taxon>Thermoplasmatota</taxon>
        <taxon>Thermoplasmata</taxon>
        <taxon>Thermoplasmatales</taxon>
        <taxon>Picrophilaceae</taxon>
        <taxon>Picrophilus</taxon>
    </lineage>
</organism>
<dbReference type="GO" id="GO:0004340">
    <property type="term" value="F:glucokinase activity"/>
    <property type="evidence" value="ECO:0007669"/>
    <property type="project" value="UniProtKB-EC"/>
</dbReference>
<name>Q6KZQ1_PICTO</name>
<dbReference type="InterPro" id="IPR000600">
    <property type="entry name" value="ROK"/>
</dbReference>
<reference evidence="1 2" key="1">
    <citation type="journal article" date="2004" name="Proc. Natl. Acad. Sci. U.S.A.">
        <title>Genome sequence of Picrophilus torridus and its implications for life around pH 0.</title>
        <authorList>
            <person name="Futterer O."/>
            <person name="Angelov A."/>
            <person name="Liesegang H."/>
            <person name="Gottschalk G."/>
            <person name="Schleper C."/>
            <person name="Schepers B."/>
            <person name="Dock C."/>
            <person name="Antranikian G."/>
            <person name="Liebl W."/>
        </authorList>
    </citation>
    <scope>NUCLEOTIDE SEQUENCE [LARGE SCALE GENOMIC DNA]</scope>
    <source>
        <strain evidence="2">ATCC 700027 / DSM 9790 / JCM 10055 / NBRC 100828</strain>
    </source>
</reference>
<dbReference type="Pfam" id="PF00480">
    <property type="entry name" value="ROK"/>
    <property type="match status" value="1"/>
</dbReference>
<dbReference type="PaxDb" id="263820-PTO1216"/>
<dbReference type="AlphaFoldDB" id="Q6KZQ1"/>
<dbReference type="PANTHER" id="PTHR18964">
    <property type="entry name" value="ROK (REPRESSOR, ORF, KINASE) FAMILY"/>
    <property type="match status" value="1"/>
</dbReference>
<proteinExistence type="predicted"/>
<dbReference type="STRING" id="263820.PTO1216"/>